<dbReference type="PROSITE" id="PS51257">
    <property type="entry name" value="PROKAR_LIPOPROTEIN"/>
    <property type="match status" value="1"/>
</dbReference>
<proteinExistence type="predicted"/>
<evidence type="ECO:0000313" key="1">
    <source>
        <dbReference type="EMBL" id="MEE6186492.1"/>
    </source>
</evidence>
<dbReference type="Proteomes" id="UP001357452">
    <property type="component" value="Unassembled WGS sequence"/>
</dbReference>
<comment type="caution">
    <text evidence="1">The sequence shown here is derived from an EMBL/GenBank/DDBJ whole genome shotgun (WGS) entry which is preliminary data.</text>
</comment>
<evidence type="ECO:0008006" key="3">
    <source>
        <dbReference type="Google" id="ProtNLM"/>
    </source>
</evidence>
<protein>
    <recommendedName>
        <fullName evidence="3">DUF5689 domain-containing protein</fullName>
    </recommendedName>
</protein>
<gene>
    <name evidence="1" type="ORF">V2H41_04320</name>
</gene>
<dbReference type="EMBL" id="JAZGLY010000002">
    <property type="protein sequence ID" value="MEE6186492.1"/>
    <property type="molecule type" value="Genomic_DNA"/>
</dbReference>
<dbReference type="RefSeq" id="WP_330973901.1">
    <property type="nucleotide sequence ID" value="NZ_JAZGLY010000002.1"/>
</dbReference>
<reference evidence="1 2" key="1">
    <citation type="submission" date="2024-01" db="EMBL/GenBank/DDBJ databases">
        <title>Niabella digestum sp. nov., isolated from waste digestion system.</title>
        <authorList>
            <person name="Zhang L."/>
        </authorList>
    </citation>
    <scope>NUCLEOTIDE SEQUENCE [LARGE SCALE GENOMIC DNA]</scope>
    <source>
        <strain evidence="1 2">A18</strain>
    </source>
</reference>
<name>A0ABU7RER4_9BACT</name>
<organism evidence="1 2">
    <name type="scientific">Niabella digestorum</name>
    <dbReference type="NCBI Taxonomy" id="3117701"/>
    <lineage>
        <taxon>Bacteria</taxon>
        <taxon>Pseudomonadati</taxon>
        <taxon>Bacteroidota</taxon>
        <taxon>Chitinophagia</taxon>
        <taxon>Chitinophagales</taxon>
        <taxon>Chitinophagaceae</taxon>
        <taxon>Niabella</taxon>
    </lineage>
</organism>
<evidence type="ECO:0000313" key="2">
    <source>
        <dbReference type="Proteomes" id="UP001357452"/>
    </source>
</evidence>
<sequence>MKILPWLFGCILLLFGAVSCDKVVTFGDSEQLPLPQLSSSEAQLLWIGPDYKLAVNMSVSDNEGIHSIRIKNGEWRLDTTIELNGPALYTIKDTFNVSKDVNRTEHVLELIITNAKGGVVKKNIAVEDLSSENLIPGYNPDILPPDIVLLKPTTTKFLGFSPQPISINIEADITDQELERIEVKVWGEAVDGEAIEHSEIIEFADIADKSQYHYLKDFSLPGGKVGQYQYIVRSIDASGNKKTVGGTISVGLVDRLYLSDAKSQNEVTAQGYDHYGGCRGIGTIYSMKKQGANTFLIDYYYTGEKNIRFIAFIGNDKPFNNTGGSQAGINYSLTGENVAALHKSQPGTITTNLDDASFGLPSDDPGYYHITVDMSQRTITATRYNPTLPVDPIKYPGWSDSAPWEYMSVTGSTVDGGAGGWTEVATSPKLMRDSQNKYLFKGTFKTIGSSSNMSLNAPLAVTGDDVWNKGWFRLIAARAAMVDDYGDPVTIIGPVGASSGGANWGFSTSPAGTYEASYDLILNRLRLVRIGP</sequence>
<keyword evidence="2" id="KW-1185">Reference proteome</keyword>
<accession>A0ABU7RER4</accession>